<gene>
    <name evidence="1" type="ORF">BTN49_1832</name>
</gene>
<dbReference type="AlphaFoldDB" id="A0A2A5T374"/>
<evidence type="ECO:0000313" key="1">
    <source>
        <dbReference type="EMBL" id="PCS22606.1"/>
    </source>
</evidence>
<evidence type="ECO:0000313" key="2">
    <source>
        <dbReference type="Proteomes" id="UP000219020"/>
    </source>
</evidence>
<accession>A0A2A5T374</accession>
<dbReference type="EMBL" id="NBYY01000016">
    <property type="protein sequence ID" value="PCS22606.1"/>
    <property type="molecule type" value="Genomic_DNA"/>
</dbReference>
<keyword evidence="2" id="KW-1185">Reference proteome</keyword>
<dbReference type="SUPFAM" id="SSF53955">
    <property type="entry name" value="Lysozyme-like"/>
    <property type="match status" value="1"/>
</dbReference>
<name>A0A2A5T374_9GAMM</name>
<dbReference type="InterPro" id="IPR023346">
    <property type="entry name" value="Lysozyme-like_dom_sf"/>
</dbReference>
<organism evidence="1 2">
    <name type="scientific">Candidatus Enterovibrio escicola</name>
    <dbReference type="NCBI Taxonomy" id="1927127"/>
    <lineage>
        <taxon>Bacteria</taxon>
        <taxon>Pseudomonadati</taxon>
        <taxon>Pseudomonadota</taxon>
        <taxon>Gammaproteobacteria</taxon>
        <taxon>Vibrionales</taxon>
        <taxon>Vibrionaceae</taxon>
        <taxon>Enterovibrio</taxon>
    </lineage>
</organism>
<comment type="caution">
    <text evidence="1">The sequence shown here is derived from an EMBL/GenBank/DDBJ whole genome shotgun (WGS) entry which is preliminary data.</text>
</comment>
<sequence>MSELTQSITCKIYTKQYISAPRFDDIHAVSSVLCEEVIDTGINMGQSTAAKFLQRWLNVYNNQQTLYPDLVVDGHIGIATVSSLKAFLKHRGIEGELVL</sequence>
<reference evidence="2" key="1">
    <citation type="submission" date="2017-04" db="EMBL/GenBank/DDBJ databases">
        <title>Genome evolution of the luminous symbionts of deep sea anglerfish.</title>
        <authorList>
            <person name="Hendry T.A."/>
        </authorList>
    </citation>
    <scope>NUCLEOTIDE SEQUENCE [LARGE SCALE GENOMIC DNA]</scope>
</reference>
<protein>
    <submittedName>
        <fullName evidence="1">Uncharacterized protein</fullName>
    </submittedName>
</protein>
<dbReference type="Proteomes" id="UP000219020">
    <property type="component" value="Unassembled WGS sequence"/>
</dbReference>
<dbReference type="Gene3D" id="1.20.141.10">
    <property type="entry name" value="Chitosanase, subunit A, domain 1"/>
    <property type="match status" value="1"/>
</dbReference>
<proteinExistence type="predicted"/>